<proteinExistence type="predicted"/>
<sequence>MEQLRTTVLAAATLLVGLSAGVFFAYSTSVMLALKRVDDRTFVDVMQKINAAILNGWFLTVYVGALLAAVAAALLHLSGGHRRALPWLIAAAVLYGVVFVVTAAINVPLNNRLDAAGPVAGIADLSAVRASFEADWVRWNLVRTVASAGALLTLAVALLRR</sequence>
<comment type="caution">
    <text evidence="2">The sequence shown here is derived from an EMBL/GenBank/DDBJ whole genome shotgun (WGS) entry which is preliminary data.</text>
</comment>
<organism evidence="2 3">
    <name type="scientific">Dactylosporangium sucinum</name>
    <dbReference type="NCBI Taxonomy" id="1424081"/>
    <lineage>
        <taxon>Bacteria</taxon>
        <taxon>Bacillati</taxon>
        <taxon>Actinomycetota</taxon>
        <taxon>Actinomycetes</taxon>
        <taxon>Micromonosporales</taxon>
        <taxon>Micromonosporaceae</taxon>
        <taxon>Dactylosporangium</taxon>
    </lineage>
</organism>
<evidence type="ECO:0008006" key="4">
    <source>
        <dbReference type="Google" id="ProtNLM"/>
    </source>
</evidence>
<evidence type="ECO:0000313" key="2">
    <source>
        <dbReference type="EMBL" id="GGM07083.1"/>
    </source>
</evidence>
<dbReference type="Pfam" id="PF08592">
    <property type="entry name" value="Anthrone_oxy"/>
    <property type="match status" value="1"/>
</dbReference>
<keyword evidence="1" id="KW-0472">Membrane</keyword>
<feature type="transmembrane region" description="Helical" evidence="1">
    <location>
        <begin position="141"/>
        <end position="159"/>
    </location>
</feature>
<keyword evidence="1" id="KW-0812">Transmembrane</keyword>
<evidence type="ECO:0000256" key="1">
    <source>
        <dbReference type="SAM" id="Phobius"/>
    </source>
</evidence>
<dbReference type="RefSeq" id="WP_190248012.1">
    <property type="nucleotide sequence ID" value="NZ_BMPI01000002.1"/>
</dbReference>
<keyword evidence="1" id="KW-1133">Transmembrane helix</keyword>
<name>A0A917T2S1_9ACTN</name>
<feature type="transmembrane region" description="Helical" evidence="1">
    <location>
        <begin position="49"/>
        <end position="75"/>
    </location>
</feature>
<dbReference type="Proteomes" id="UP000642070">
    <property type="component" value="Unassembled WGS sequence"/>
</dbReference>
<reference evidence="2" key="1">
    <citation type="journal article" date="2014" name="Int. J. Syst. Evol. Microbiol.">
        <title>Complete genome sequence of Corynebacterium casei LMG S-19264T (=DSM 44701T), isolated from a smear-ripened cheese.</title>
        <authorList>
            <consortium name="US DOE Joint Genome Institute (JGI-PGF)"/>
            <person name="Walter F."/>
            <person name="Albersmeier A."/>
            <person name="Kalinowski J."/>
            <person name="Ruckert C."/>
        </authorList>
    </citation>
    <scope>NUCLEOTIDE SEQUENCE</scope>
    <source>
        <strain evidence="2">JCM 19831</strain>
    </source>
</reference>
<protein>
    <recommendedName>
        <fullName evidence="4">DUF1772 domain-containing protein</fullName>
    </recommendedName>
</protein>
<feature type="transmembrane region" description="Helical" evidence="1">
    <location>
        <begin position="87"/>
        <end position="109"/>
    </location>
</feature>
<gene>
    <name evidence="2" type="ORF">GCM10007977_005130</name>
</gene>
<accession>A0A917T2S1</accession>
<keyword evidence="3" id="KW-1185">Reference proteome</keyword>
<evidence type="ECO:0000313" key="3">
    <source>
        <dbReference type="Proteomes" id="UP000642070"/>
    </source>
</evidence>
<dbReference type="AlphaFoldDB" id="A0A917T2S1"/>
<dbReference type="EMBL" id="BMPI01000002">
    <property type="protein sequence ID" value="GGM07083.1"/>
    <property type="molecule type" value="Genomic_DNA"/>
</dbReference>
<dbReference type="InterPro" id="IPR013901">
    <property type="entry name" value="Anthrone_oxy"/>
</dbReference>
<reference evidence="2" key="2">
    <citation type="submission" date="2020-09" db="EMBL/GenBank/DDBJ databases">
        <authorList>
            <person name="Sun Q."/>
            <person name="Ohkuma M."/>
        </authorList>
    </citation>
    <scope>NUCLEOTIDE SEQUENCE</scope>
    <source>
        <strain evidence="2">JCM 19831</strain>
    </source>
</reference>